<dbReference type="InterPro" id="IPR035999">
    <property type="entry name" value="Sec7_dom_sf"/>
</dbReference>
<feature type="compositionally biased region" description="Low complexity" evidence="6">
    <location>
        <begin position="1"/>
        <end position="19"/>
    </location>
</feature>
<keyword evidence="1" id="KW-0813">Transport</keyword>
<dbReference type="Pfam" id="PF20252">
    <property type="entry name" value="BIG2_C"/>
    <property type="match status" value="1"/>
</dbReference>
<gene>
    <name evidence="8" type="primary">SEC7</name>
    <name evidence="8" type="ORF">HK099_004689</name>
</gene>
<dbReference type="GO" id="GO:0005085">
    <property type="term" value="F:guanyl-nucleotide exchange factor activity"/>
    <property type="evidence" value="ECO:0007669"/>
    <property type="project" value="InterPro"/>
</dbReference>
<feature type="compositionally biased region" description="Basic and acidic residues" evidence="6">
    <location>
        <begin position="648"/>
        <end position="663"/>
    </location>
</feature>
<evidence type="ECO:0000259" key="7">
    <source>
        <dbReference type="PROSITE" id="PS50190"/>
    </source>
</evidence>
<dbReference type="EMBL" id="JADGJW010000339">
    <property type="protein sequence ID" value="KAJ3219454.1"/>
    <property type="molecule type" value="Genomic_DNA"/>
</dbReference>
<evidence type="ECO:0000256" key="1">
    <source>
        <dbReference type="ARBA" id="ARBA00022448"/>
    </source>
</evidence>
<dbReference type="InterPro" id="IPR015403">
    <property type="entry name" value="Mon2/Sec7/BIG1-like_HDS"/>
</dbReference>
<dbReference type="GO" id="GO:0032012">
    <property type="term" value="P:regulation of ARF protein signal transduction"/>
    <property type="evidence" value="ECO:0007669"/>
    <property type="project" value="InterPro"/>
</dbReference>
<keyword evidence="3" id="KW-0653">Protein transport</keyword>
<dbReference type="InterPro" id="IPR023394">
    <property type="entry name" value="Sec7_C_sf"/>
</dbReference>
<dbReference type="InterPro" id="IPR032691">
    <property type="entry name" value="Mon2/Sec7/BIG1-like_HUS"/>
</dbReference>
<dbReference type="GO" id="GO:0030663">
    <property type="term" value="C:COPI-coated vesicle membrane"/>
    <property type="evidence" value="ECO:0007669"/>
    <property type="project" value="UniProtKB-SubCell"/>
</dbReference>
<evidence type="ECO:0000313" key="8">
    <source>
        <dbReference type="EMBL" id="KAJ3219454.1"/>
    </source>
</evidence>
<feature type="region of interest" description="Disordered" evidence="6">
    <location>
        <begin position="1089"/>
        <end position="1113"/>
    </location>
</feature>
<comment type="caution">
    <text evidence="8">The sequence shown here is derived from an EMBL/GenBank/DDBJ whole genome shotgun (WGS) entry which is preliminary data.</text>
</comment>
<evidence type="ECO:0000256" key="5">
    <source>
        <dbReference type="ARBA" id="ARBA00060451"/>
    </source>
</evidence>
<feature type="compositionally biased region" description="Polar residues" evidence="6">
    <location>
        <begin position="287"/>
        <end position="299"/>
    </location>
</feature>
<dbReference type="Pfam" id="PF09324">
    <property type="entry name" value="Sec7-like_HDS"/>
    <property type="match status" value="1"/>
</dbReference>
<dbReference type="FunFam" id="1.10.220.20:FF:000002">
    <property type="entry name" value="Brefeldin A-inhibited guanine nucleotide-exchange protein 1"/>
    <property type="match status" value="1"/>
</dbReference>
<organism evidence="8 9">
    <name type="scientific">Clydaea vesicula</name>
    <dbReference type="NCBI Taxonomy" id="447962"/>
    <lineage>
        <taxon>Eukaryota</taxon>
        <taxon>Fungi</taxon>
        <taxon>Fungi incertae sedis</taxon>
        <taxon>Chytridiomycota</taxon>
        <taxon>Chytridiomycota incertae sedis</taxon>
        <taxon>Chytridiomycetes</taxon>
        <taxon>Lobulomycetales</taxon>
        <taxon>Lobulomycetaceae</taxon>
        <taxon>Clydaea</taxon>
    </lineage>
</organism>
<feature type="region of interest" description="Disordered" evidence="6">
    <location>
        <begin position="250"/>
        <end position="326"/>
    </location>
</feature>
<dbReference type="CDD" id="cd00171">
    <property type="entry name" value="Sec7"/>
    <property type="match status" value="1"/>
</dbReference>
<proteinExistence type="predicted"/>
<dbReference type="GO" id="GO:0015031">
    <property type="term" value="P:protein transport"/>
    <property type="evidence" value="ECO:0007669"/>
    <property type="project" value="UniProtKB-KW"/>
</dbReference>
<keyword evidence="9" id="KW-1185">Reference proteome</keyword>
<dbReference type="Gene3D" id="1.10.1000.11">
    <property type="entry name" value="Arf Nucleotide-binding Site Opener,domain 2"/>
    <property type="match status" value="1"/>
</dbReference>
<dbReference type="Pfam" id="PF12783">
    <property type="entry name" value="Sec7-like_HUS"/>
    <property type="match status" value="1"/>
</dbReference>
<dbReference type="Pfam" id="PF01369">
    <property type="entry name" value="Sec7"/>
    <property type="match status" value="1"/>
</dbReference>
<dbReference type="InterPro" id="IPR032629">
    <property type="entry name" value="DCB_dom"/>
</dbReference>
<dbReference type="SMART" id="SM00222">
    <property type="entry name" value="Sec7"/>
    <property type="match status" value="1"/>
</dbReference>
<feature type="region of interest" description="Disordered" evidence="6">
    <location>
        <begin position="1850"/>
        <end position="1869"/>
    </location>
</feature>
<accession>A0AAD5TZY6</accession>
<evidence type="ECO:0000256" key="2">
    <source>
        <dbReference type="ARBA" id="ARBA00022490"/>
    </source>
</evidence>
<feature type="region of interest" description="Disordered" evidence="6">
    <location>
        <begin position="634"/>
        <end position="669"/>
    </location>
</feature>
<dbReference type="Gene3D" id="1.10.220.20">
    <property type="match status" value="1"/>
</dbReference>
<dbReference type="PANTHER" id="PTHR10663">
    <property type="entry name" value="GUANYL-NUCLEOTIDE EXCHANGE FACTOR"/>
    <property type="match status" value="1"/>
</dbReference>
<feature type="region of interest" description="Disordered" evidence="6">
    <location>
        <begin position="1"/>
        <end position="22"/>
    </location>
</feature>
<evidence type="ECO:0000256" key="3">
    <source>
        <dbReference type="ARBA" id="ARBA00022927"/>
    </source>
</evidence>
<comment type="subcellular location">
    <subcellularLocation>
        <location evidence="5">Cytoplasmic vesicle</location>
        <location evidence="5">COPI-coated vesicle membrane</location>
    </subcellularLocation>
</comment>
<dbReference type="Proteomes" id="UP001211065">
    <property type="component" value="Unassembled WGS sequence"/>
</dbReference>
<dbReference type="InterPro" id="IPR000904">
    <property type="entry name" value="Sec7_dom"/>
</dbReference>
<reference evidence="8" key="1">
    <citation type="submission" date="2020-05" db="EMBL/GenBank/DDBJ databases">
        <title>Phylogenomic resolution of chytrid fungi.</title>
        <authorList>
            <person name="Stajich J.E."/>
            <person name="Amses K."/>
            <person name="Simmons R."/>
            <person name="Seto K."/>
            <person name="Myers J."/>
            <person name="Bonds A."/>
            <person name="Quandt C.A."/>
            <person name="Barry K."/>
            <person name="Liu P."/>
            <person name="Grigoriev I."/>
            <person name="Longcore J.E."/>
            <person name="James T.Y."/>
        </authorList>
    </citation>
    <scope>NUCLEOTIDE SEQUENCE</scope>
    <source>
        <strain evidence="8">JEL0476</strain>
    </source>
</reference>
<evidence type="ECO:0000313" key="9">
    <source>
        <dbReference type="Proteomes" id="UP001211065"/>
    </source>
</evidence>
<feature type="compositionally biased region" description="Basic and acidic residues" evidence="6">
    <location>
        <begin position="131"/>
        <end position="148"/>
    </location>
</feature>
<dbReference type="PANTHER" id="PTHR10663:SF375">
    <property type="entry name" value="LD29171P"/>
    <property type="match status" value="1"/>
</dbReference>
<protein>
    <submittedName>
        <fullName evidence="8">Guanine nucleotide exchange protein for ADP-robosylation factor</fullName>
    </submittedName>
</protein>
<feature type="domain" description="SEC7" evidence="7">
    <location>
        <begin position="691"/>
        <end position="879"/>
    </location>
</feature>
<dbReference type="SUPFAM" id="SSF48425">
    <property type="entry name" value="Sec7 domain"/>
    <property type="match status" value="1"/>
</dbReference>
<evidence type="ECO:0000256" key="4">
    <source>
        <dbReference type="ARBA" id="ARBA00023136"/>
    </source>
</evidence>
<keyword evidence="2" id="KW-0963">Cytoplasm</keyword>
<feature type="compositionally biased region" description="Polar residues" evidence="6">
    <location>
        <begin position="1850"/>
        <end position="1862"/>
    </location>
</feature>
<sequence length="1869" mass="211147">MQRSPSSSLDSRRPSTLSSISQNNGSSEVFIKLALEQLQNQKDAKKLTKLKDSCKIAMSTLEVITKNNSDVQMDSQTMDKIFLPFQTACQSRQSTLTSIAIDCLGKLFAYNFWGKHEFDIEVFNDDEDNEEKASNKNKKSAEQGRESGENDNGSASNGGIMSVVIDTICDSFAGGENTDEKVQMQIVKALLASVSSSDPASAVHGGVLLKAIRTTYNIFLLSKSANTQIIAQATLTQMVQAVYGRLPKETSIPPKIETKSQLKNLEEDDNSPERASLSNDSTHKNESPASTNNSVTSPVDSEKFHDDETASNASGMRRNGSGDSIASSVALDENSHVKPNIEILNSASIKKSKDSTNDLHIKDAYLVFRALCKLSMKPIPAPEGATDLKSHSMRSKLLSLHLINTILSVHQSIFWTHSSILFSSNYHQNTKPYFIHAVKQYLCLSLSRNAASVVPQVFDTAMEIFGKVLVNLRKELKKELSVIFTEIIIPIIEARSTITFHQRSSVLKVLHKILSDSANEGGKILVEIYLNYDCDVEAGARENIWERLISALSKVNTTLYSMEATHTLVSTQASSGTVGAVPAITTATLTSFTKEQVKELYSSSGDYSDLKKKGLEVLVKGVLGPLVKWCNQRMEEKQSSQNSSRTSVDSKDENKKEEGDDGKSLGLISNSTEEDLSKKTVTKHVADDPMAFENMKHRKQVLIEGIKRFNFKPKKGLQFLLDSSCIPARTPRDIAKFLLNNDGLNKTMIGEFLGEGEEENIAIMHAFVDELDFINQPFVTALRTFLQSFRLPGEAQKIDRFMLKFAERYVKGNPDSFNSADTAYVLSYSVIMLNTDLYNPQVKKRMTKAEFLRNNRGIDEGKDIDPKMLESIFDEIATNEIVLKDEQLAKYDDKFEDGKDNIDVGRYRTKKEIAQIAIANETMALKTEAMFNTIRTKSSSTKKVTKNDQEEEAVSSFYSASHYEHVKSMFQIIWMSVLTGISTPLQETDDIAVIWLSLEGFKLACRICCLFDMDLERKAFITTFSKFTYLTSLNEMKSKNLESIKVLLEIAYMEGNSLGESWREVVLCISQLEKLQLVGSDGELELQRVQRTSSDQQKNSRSSTTSVNNLNPESSSQSLAIAVDRIFTTSIKLTGKAIVDFVRALCIVSWDEISSPAGDTLHPRMNSLQRLIEISYYNMKRIRVEWSQIWSILGEHFNQVGCHPNSIVTFFALDKMRQLSMKFLEIEELPNFKFQKDFLKPFEYILGNNPDPKIKDMVLACLQQMTQAKAKSMKSGWKTLFSAFSKAAKESHESIVLLSFDIVKLIFKSNFENVVNNLTFPDFISCLVEFCKNRRFTKTSLQSIEMIRQSVTKLTEIQKLNDLNNSNTATLPVNKNLGSLRRISIEILKSQESLIHQASPVTPLIPASYVNVNLQPNSGIQKISTDEDPNIKFWFPTLFGLYEIIMTCDLEVRTRALTYLFDSLKTHGSNFSRDFWEVISKGVLFPIFDDLKLSRQEHTKFANKEDMSVWLSTTLIQALRQFIDLFGYYFETLSFLVDGVLELLAVCMTQENETLARIGSTCLHQFIEDNVLKLNEEVWEKICNMFVNLFKVTTPHALFLDSKSNPEYIENASESEIENRKIPEKKDFHSIIVKCVLHLLVIQTLHEVLALGKNEEVYRSLSSPHLFLLIDCLERSYRFASSFNNDMELRNKLFKLGYMKQLPNLLKQETTSVTSYIAILIKMYSDTNEERRGSRNDIAKRLIPLSFDILCHYNSLEPETKQRNVTAWRPVVVTILNALVDFDDEQFKINMPIFYEQVINLLLQEVNSEIRLVMHSLLSRTGIKFNVYSPSNLNKSGEINKEKKLTSYSELVEQSNSTKEADTTDNLDG</sequence>
<keyword evidence="4" id="KW-0472">Membrane</keyword>
<dbReference type="PROSITE" id="PS50190">
    <property type="entry name" value="SEC7"/>
    <property type="match status" value="1"/>
</dbReference>
<dbReference type="InterPro" id="IPR046455">
    <property type="entry name" value="Sec7/BIG1-like_C"/>
</dbReference>
<evidence type="ECO:0000256" key="6">
    <source>
        <dbReference type="SAM" id="MobiDB-lite"/>
    </source>
</evidence>
<feature type="region of interest" description="Disordered" evidence="6">
    <location>
        <begin position="127"/>
        <end position="158"/>
    </location>
</feature>
<dbReference type="FunFam" id="1.10.1000.11:FF:000003">
    <property type="entry name" value="Brefeldin A-inhibited guanine nucleotide-exchange protein 1"/>
    <property type="match status" value="1"/>
</dbReference>
<dbReference type="SUPFAM" id="SSF48371">
    <property type="entry name" value="ARM repeat"/>
    <property type="match status" value="1"/>
</dbReference>
<name>A0AAD5TZY6_9FUNG</name>
<dbReference type="InterPro" id="IPR016024">
    <property type="entry name" value="ARM-type_fold"/>
</dbReference>
<dbReference type="Pfam" id="PF16213">
    <property type="entry name" value="DCB"/>
    <property type="match status" value="1"/>
</dbReference>